<keyword evidence="2" id="KW-0560">Oxidoreductase</keyword>
<gene>
    <name evidence="4" type="ORF">R3Q15_19010</name>
</gene>
<accession>A0AAE4UAW4</accession>
<protein>
    <submittedName>
        <fullName evidence="4">SDR family NAD(P)-dependent oxidoreductase</fullName>
    </submittedName>
</protein>
<comment type="similarity">
    <text evidence="1">Belongs to the short-chain dehydrogenases/reductases (SDR) family.</text>
</comment>
<sequence length="316" mass="33630">MDSTQIDSNPWTLVMTGATRGIGRVAARHVLAEAPDCHLVLLARGGGPTGFADDFGDVGGRLTIVDADLADVRSTRSAAAAIGRLLDDATLPPLRGLAGNADIQFVDDQHTTADGLEATFAVNVLADHVLIGDLADRFTRGSRITITVSDTHFGDLRHNLGMVPAPRWMSPAQLARPGAFGGAPPASGRTAYSTSKLAAVHLVHEWSRRLPDGVEIVSYNPAYVPGTDLTRDAGVVERFANRRMLPVFALMGLLDRVPVAGRRLGDAILGTSSAESGAYLDRGRVAASSAESYDRARELELWEFLEAKRVTLGNVQ</sequence>
<dbReference type="PROSITE" id="PS00061">
    <property type="entry name" value="ADH_SHORT"/>
    <property type="match status" value="1"/>
</dbReference>
<feature type="domain" description="Ketoreductase" evidence="3">
    <location>
        <begin position="11"/>
        <end position="227"/>
    </location>
</feature>
<evidence type="ECO:0000256" key="1">
    <source>
        <dbReference type="ARBA" id="ARBA00006484"/>
    </source>
</evidence>
<dbReference type="InterPro" id="IPR002347">
    <property type="entry name" value="SDR_fam"/>
</dbReference>
<evidence type="ECO:0000313" key="4">
    <source>
        <dbReference type="EMBL" id="MDV6313953.1"/>
    </source>
</evidence>
<evidence type="ECO:0000256" key="2">
    <source>
        <dbReference type="ARBA" id="ARBA00023002"/>
    </source>
</evidence>
<dbReference type="RefSeq" id="WP_191834704.1">
    <property type="nucleotide sequence ID" value="NZ_CP096596.1"/>
</dbReference>
<evidence type="ECO:0000259" key="3">
    <source>
        <dbReference type="SMART" id="SM00822"/>
    </source>
</evidence>
<comment type="caution">
    <text evidence="4">The sequence shown here is derived from an EMBL/GenBank/DDBJ whole genome shotgun (WGS) entry which is preliminary data.</text>
</comment>
<name>A0AAE4UAW4_9ACTN</name>
<dbReference type="Pfam" id="PF00106">
    <property type="entry name" value="adh_short"/>
    <property type="match status" value="1"/>
</dbReference>
<dbReference type="PANTHER" id="PTHR24320">
    <property type="entry name" value="RETINOL DEHYDROGENASE"/>
    <property type="match status" value="1"/>
</dbReference>
<dbReference type="GO" id="GO:0016491">
    <property type="term" value="F:oxidoreductase activity"/>
    <property type="evidence" value="ECO:0007669"/>
    <property type="project" value="UniProtKB-KW"/>
</dbReference>
<organism evidence="4 5">
    <name type="scientific">Gordonia amicalis</name>
    <dbReference type="NCBI Taxonomy" id="89053"/>
    <lineage>
        <taxon>Bacteria</taxon>
        <taxon>Bacillati</taxon>
        <taxon>Actinomycetota</taxon>
        <taxon>Actinomycetes</taxon>
        <taxon>Mycobacteriales</taxon>
        <taxon>Gordoniaceae</taxon>
        <taxon>Gordonia</taxon>
    </lineage>
</organism>
<dbReference type="Proteomes" id="UP001185922">
    <property type="component" value="Unassembled WGS sequence"/>
</dbReference>
<dbReference type="AlphaFoldDB" id="A0AAE4UAW4"/>
<dbReference type="SUPFAM" id="SSF51735">
    <property type="entry name" value="NAD(P)-binding Rossmann-fold domains"/>
    <property type="match status" value="1"/>
</dbReference>
<dbReference type="SMART" id="SM00822">
    <property type="entry name" value="PKS_KR"/>
    <property type="match status" value="1"/>
</dbReference>
<dbReference type="InterPro" id="IPR020904">
    <property type="entry name" value="Sc_DH/Rdtase_CS"/>
</dbReference>
<dbReference type="InterPro" id="IPR036291">
    <property type="entry name" value="NAD(P)-bd_dom_sf"/>
</dbReference>
<dbReference type="Gene3D" id="3.40.50.720">
    <property type="entry name" value="NAD(P)-binding Rossmann-like Domain"/>
    <property type="match status" value="1"/>
</dbReference>
<reference evidence="4" key="1">
    <citation type="submission" date="2023-10" db="EMBL/GenBank/DDBJ databases">
        <title>Development of a sustainable strategy for remediation of hydrocarbon-contaminated territories based on the waste exchange concept.</title>
        <authorList>
            <person name="Krivoruchko A."/>
        </authorList>
    </citation>
    <scope>NUCLEOTIDE SEQUENCE</scope>
    <source>
        <strain evidence="4">IEGM 1279</strain>
    </source>
</reference>
<dbReference type="PANTHER" id="PTHR24320:SF148">
    <property type="entry name" value="NAD(P)-BINDING ROSSMANN-FOLD SUPERFAMILY PROTEIN"/>
    <property type="match status" value="1"/>
</dbReference>
<proteinExistence type="inferred from homology"/>
<dbReference type="EMBL" id="JAWLKH010000024">
    <property type="protein sequence ID" value="MDV6313953.1"/>
    <property type="molecule type" value="Genomic_DNA"/>
</dbReference>
<dbReference type="InterPro" id="IPR057326">
    <property type="entry name" value="KR_dom"/>
</dbReference>
<evidence type="ECO:0000313" key="5">
    <source>
        <dbReference type="Proteomes" id="UP001185922"/>
    </source>
</evidence>